<feature type="region of interest" description="Disordered" evidence="1">
    <location>
        <begin position="1"/>
        <end position="124"/>
    </location>
</feature>
<name>A0A0A9E572_ARUDO</name>
<reference evidence="2" key="1">
    <citation type="submission" date="2014-09" db="EMBL/GenBank/DDBJ databases">
        <authorList>
            <person name="Magalhaes I.L.F."/>
            <person name="Oliveira U."/>
            <person name="Santos F.R."/>
            <person name="Vidigal T.H.D.A."/>
            <person name="Brescovit A.D."/>
            <person name="Santos A.J."/>
        </authorList>
    </citation>
    <scope>NUCLEOTIDE SEQUENCE</scope>
    <source>
        <tissue evidence="2">Shoot tissue taken approximately 20 cm above the soil surface</tissue>
    </source>
</reference>
<feature type="compositionally biased region" description="Basic and acidic residues" evidence="1">
    <location>
        <begin position="106"/>
        <end position="124"/>
    </location>
</feature>
<evidence type="ECO:0000313" key="2">
    <source>
        <dbReference type="EMBL" id="JAD95944.1"/>
    </source>
</evidence>
<feature type="compositionally biased region" description="Low complexity" evidence="1">
    <location>
        <begin position="68"/>
        <end position="82"/>
    </location>
</feature>
<organism evidence="2">
    <name type="scientific">Arundo donax</name>
    <name type="common">Giant reed</name>
    <name type="synonym">Donax arundinaceus</name>
    <dbReference type="NCBI Taxonomy" id="35708"/>
    <lineage>
        <taxon>Eukaryota</taxon>
        <taxon>Viridiplantae</taxon>
        <taxon>Streptophyta</taxon>
        <taxon>Embryophyta</taxon>
        <taxon>Tracheophyta</taxon>
        <taxon>Spermatophyta</taxon>
        <taxon>Magnoliopsida</taxon>
        <taxon>Liliopsida</taxon>
        <taxon>Poales</taxon>
        <taxon>Poaceae</taxon>
        <taxon>PACMAD clade</taxon>
        <taxon>Arundinoideae</taxon>
        <taxon>Arundineae</taxon>
        <taxon>Arundo</taxon>
    </lineage>
</organism>
<protein>
    <submittedName>
        <fullName evidence="2">Uncharacterized protein</fullName>
    </submittedName>
</protein>
<reference evidence="2" key="2">
    <citation type="journal article" date="2015" name="Data Brief">
        <title>Shoot transcriptome of the giant reed, Arundo donax.</title>
        <authorList>
            <person name="Barrero R.A."/>
            <person name="Guerrero F.D."/>
            <person name="Moolhuijzen P."/>
            <person name="Goolsby J.A."/>
            <person name="Tidwell J."/>
            <person name="Bellgard S.E."/>
            <person name="Bellgard M.I."/>
        </authorList>
    </citation>
    <scope>NUCLEOTIDE SEQUENCE</scope>
    <source>
        <tissue evidence="2">Shoot tissue taken approximately 20 cm above the soil surface</tissue>
    </source>
</reference>
<accession>A0A0A9E572</accession>
<feature type="compositionally biased region" description="Pro residues" evidence="1">
    <location>
        <begin position="42"/>
        <end position="55"/>
    </location>
</feature>
<proteinExistence type="predicted"/>
<evidence type="ECO:0000256" key="1">
    <source>
        <dbReference type="SAM" id="MobiDB-lite"/>
    </source>
</evidence>
<dbReference type="EMBL" id="GBRH01201951">
    <property type="protein sequence ID" value="JAD95944.1"/>
    <property type="molecule type" value="Transcribed_RNA"/>
</dbReference>
<dbReference type="AlphaFoldDB" id="A0A0A9E572"/>
<sequence>MERRLFPGPADQEPRPGPPFHRRHRQCAVPIQAGGRRAVPRAAPPPRGRRPPPGAVPRAAGAGGPSGLGEPAAARAVQVGRVPVRRRRRGRGEGRRLRQRCGQDAAQREEAGLPRADAGDGHADGGEVAQVTLLKAWHLANVDVPIFF</sequence>